<dbReference type="AlphaFoldDB" id="A0A9P3G383"/>
<feature type="domain" description="PLA2c" evidence="10">
    <location>
        <begin position="36"/>
        <end position="604"/>
    </location>
</feature>
<dbReference type="InterPro" id="IPR002642">
    <property type="entry name" value="LysoPLipase_cat_dom"/>
</dbReference>
<dbReference type="PANTHER" id="PTHR10728:SF33">
    <property type="entry name" value="LYSOPHOSPHOLIPASE 1-RELATED"/>
    <property type="match status" value="1"/>
</dbReference>
<evidence type="ECO:0000256" key="3">
    <source>
        <dbReference type="ARBA" id="ARBA00022729"/>
    </source>
</evidence>
<evidence type="ECO:0000313" key="12">
    <source>
        <dbReference type="Proteomes" id="UP000703269"/>
    </source>
</evidence>
<comment type="caution">
    <text evidence="11">The sequence shown here is derived from an EMBL/GenBank/DDBJ whole genome shotgun (WGS) entry which is preliminary data.</text>
</comment>
<dbReference type="GO" id="GO:0004622">
    <property type="term" value="F:phosphatidylcholine lysophospholipase activity"/>
    <property type="evidence" value="ECO:0007669"/>
    <property type="project" value="UniProtKB-EC"/>
</dbReference>
<dbReference type="PROSITE" id="PS51210">
    <property type="entry name" value="PLA2C"/>
    <property type="match status" value="1"/>
</dbReference>
<dbReference type="SMART" id="SM00022">
    <property type="entry name" value="PLAc"/>
    <property type="match status" value="1"/>
</dbReference>
<evidence type="ECO:0000256" key="2">
    <source>
        <dbReference type="ARBA" id="ARBA00013274"/>
    </source>
</evidence>
<feature type="signal peptide" evidence="9">
    <location>
        <begin position="1"/>
        <end position="19"/>
    </location>
</feature>
<reference evidence="11 12" key="1">
    <citation type="submission" date="2021-08" db="EMBL/GenBank/DDBJ databases">
        <title>Draft Genome Sequence of Phanerochaete sordida strain YK-624.</title>
        <authorList>
            <person name="Mori T."/>
            <person name="Dohra H."/>
            <person name="Suzuki T."/>
            <person name="Kawagishi H."/>
            <person name="Hirai H."/>
        </authorList>
    </citation>
    <scope>NUCLEOTIDE SEQUENCE [LARGE SCALE GENOMIC DNA]</scope>
    <source>
        <strain evidence="11 12">YK-624</strain>
    </source>
</reference>
<evidence type="ECO:0000256" key="6">
    <source>
        <dbReference type="ARBA" id="ARBA00023098"/>
    </source>
</evidence>
<keyword evidence="7" id="KW-0325">Glycoprotein</keyword>
<comment type="similarity">
    <text evidence="1 9">Belongs to the lysophospholipase family.</text>
</comment>
<name>A0A9P3G383_9APHY</name>
<evidence type="ECO:0000256" key="5">
    <source>
        <dbReference type="ARBA" id="ARBA00022963"/>
    </source>
</evidence>
<dbReference type="SUPFAM" id="SSF52151">
    <property type="entry name" value="FabD/lysophospholipase-like"/>
    <property type="match status" value="1"/>
</dbReference>
<evidence type="ECO:0000259" key="10">
    <source>
        <dbReference type="PROSITE" id="PS51210"/>
    </source>
</evidence>
<keyword evidence="5 8" id="KW-0442">Lipid degradation</keyword>
<dbReference type="PANTHER" id="PTHR10728">
    <property type="entry name" value="CYTOSOLIC PHOSPHOLIPASE A2"/>
    <property type="match status" value="1"/>
</dbReference>
<gene>
    <name evidence="11" type="ORF">PsYK624_035260</name>
</gene>
<dbReference type="InterPro" id="IPR016035">
    <property type="entry name" value="Acyl_Trfase/lysoPLipase"/>
</dbReference>
<evidence type="ECO:0000256" key="4">
    <source>
        <dbReference type="ARBA" id="ARBA00022801"/>
    </source>
</evidence>
<comment type="catalytic activity">
    <reaction evidence="9">
        <text>a 1-acyl-sn-glycero-3-phosphocholine + H2O = sn-glycerol 3-phosphocholine + a fatty acid + H(+)</text>
        <dbReference type="Rhea" id="RHEA:15177"/>
        <dbReference type="ChEBI" id="CHEBI:15377"/>
        <dbReference type="ChEBI" id="CHEBI:15378"/>
        <dbReference type="ChEBI" id="CHEBI:16870"/>
        <dbReference type="ChEBI" id="CHEBI:28868"/>
        <dbReference type="ChEBI" id="CHEBI:58168"/>
        <dbReference type="EC" id="3.1.1.5"/>
    </reaction>
</comment>
<organism evidence="11 12">
    <name type="scientific">Phanerochaete sordida</name>
    <dbReference type="NCBI Taxonomy" id="48140"/>
    <lineage>
        <taxon>Eukaryota</taxon>
        <taxon>Fungi</taxon>
        <taxon>Dikarya</taxon>
        <taxon>Basidiomycota</taxon>
        <taxon>Agaricomycotina</taxon>
        <taxon>Agaricomycetes</taxon>
        <taxon>Polyporales</taxon>
        <taxon>Phanerochaetaceae</taxon>
        <taxon>Phanerochaete</taxon>
    </lineage>
</organism>
<sequence>MFPGPVVALALCAVGYASAQQIALPAALAYTPLSAPCPANFTLVRSAGKHATLSHQETAYISTRQKKVLPGAWSSYLSAVEHSARTQHIALPHYLTAILEGRAEFPTLGIATSGGGMRAALFGGTVLNTLDGRNSTSVSAGVGGLLQAASYLAGLSGGSFLVTSLVQANFPTIPSLIFGLDAGAGTGEDVFGGWLNELGLTSISTNATVQTEFIELLLEEIAGKHAAGFPITFTDVFSRSLARHFVNGTTLADFFSTNFTHGAGITWSGVANLSTFENHEMPFPIIVTDSVSQFENDKAVIPGNDVPLTNPIYEFNVFETGSFDPMLSSFVPTLLLGSRNRTCVSNFDQVSFVSASSSNLWNEFNVSAAALAASSIGPVVAAINATFPQPGLRLDTAAIPNPFQGVAPKTFLDRNQTIISFVDGGEDGEVVPIQPMLVKSRGVDIVIAIDASADTENNWTNGSSIISTQERAALFPGVYSFPPIPTSPNVFEARNLTRHTTFFGCDTNHEAPLVVYIANGGPPLGQPPLTNLSTFTDTFTTPQIQAFMNQAFDVATQGIPISSTHKDPEFPACLACAVVDRARARIGERRSGVCSTCLQRYCFS</sequence>
<protein>
    <recommendedName>
        <fullName evidence="2 9">Lysophospholipase</fullName>
        <ecNumber evidence="2 9">3.1.1.5</ecNumber>
    </recommendedName>
</protein>
<dbReference type="Pfam" id="PF01735">
    <property type="entry name" value="PLA2_B"/>
    <property type="match status" value="1"/>
</dbReference>
<dbReference type="EC" id="3.1.1.5" evidence="2 9"/>
<dbReference type="GO" id="GO:0005829">
    <property type="term" value="C:cytosol"/>
    <property type="evidence" value="ECO:0007669"/>
    <property type="project" value="TreeGrafter"/>
</dbReference>
<evidence type="ECO:0000256" key="8">
    <source>
        <dbReference type="PROSITE-ProRule" id="PRU00555"/>
    </source>
</evidence>
<evidence type="ECO:0000256" key="9">
    <source>
        <dbReference type="RuleBase" id="RU362103"/>
    </source>
</evidence>
<evidence type="ECO:0000313" key="11">
    <source>
        <dbReference type="EMBL" id="GJE87443.1"/>
    </source>
</evidence>
<keyword evidence="6 8" id="KW-0443">Lipid metabolism</keyword>
<dbReference type="EMBL" id="BPQB01000006">
    <property type="protein sequence ID" value="GJE87443.1"/>
    <property type="molecule type" value="Genomic_DNA"/>
</dbReference>
<keyword evidence="12" id="KW-1185">Reference proteome</keyword>
<dbReference type="OrthoDB" id="4084751at2759"/>
<keyword evidence="4 8" id="KW-0378">Hydrolase</keyword>
<dbReference type="Proteomes" id="UP000703269">
    <property type="component" value="Unassembled WGS sequence"/>
</dbReference>
<evidence type="ECO:0000256" key="7">
    <source>
        <dbReference type="ARBA" id="ARBA00023180"/>
    </source>
</evidence>
<dbReference type="GO" id="GO:0046475">
    <property type="term" value="P:glycerophospholipid catabolic process"/>
    <property type="evidence" value="ECO:0007669"/>
    <property type="project" value="TreeGrafter"/>
</dbReference>
<keyword evidence="3 9" id="KW-0732">Signal</keyword>
<evidence type="ECO:0000256" key="1">
    <source>
        <dbReference type="ARBA" id="ARBA00008780"/>
    </source>
</evidence>
<dbReference type="GO" id="GO:0004623">
    <property type="term" value="F:phospholipase A2 activity"/>
    <property type="evidence" value="ECO:0007669"/>
    <property type="project" value="TreeGrafter"/>
</dbReference>
<proteinExistence type="inferred from homology"/>
<accession>A0A9P3G383</accession>
<dbReference type="Gene3D" id="3.40.1090.10">
    <property type="entry name" value="Cytosolic phospholipase A2 catalytic domain"/>
    <property type="match status" value="1"/>
</dbReference>
<feature type="chain" id="PRO_5040540348" description="Lysophospholipase" evidence="9">
    <location>
        <begin position="20"/>
        <end position="604"/>
    </location>
</feature>